<comment type="caution">
    <text evidence="1">The sequence shown here is derived from an EMBL/GenBank/DDBJ whole genome shotgun (WGS) entry which is preliminary data.</text>
</comment>
<keyword evidence="2" id="KW-1185">Reference proteome</keyword>
<name>A0ABP8ANX2_9ACTN</name>
<reference evidence="2" key="1">
    <citation type="journal article" date="2019" name="Int. J. Syst. Evol. Microbiol.">
        <title>The Global Catalogue of Microorganisms (GCM) 10K type strain sequencing project: providing services to taxonomists for standard genome sequencing and annotation.</title>
        <authorList>
            <consortium name="The Broad Institute Genomics Platform"/>
            <consortium name="The Broad Institute Genome Sequencing Center for Infectious Disease"/>
            <person name="Wu L."/>
            <person name="Ma J."/>
        </authorList>
    </citation>
    <scope>NUCLEOTIDE SEQUENCE [LARGE SCALE GENOMIC DNA]</scope>
    <source>
        <strain evidence="2">JCM 17388</strain>
    </source>
</reference>
<dbReference type="EMBL" id="BAABAQ010000003">
    <property type="protein sequence ID" value="GAA4187084.1"/>
    <property type="molecule type" value="Genomic_DNA"/>
</dbReference>
<organism evidence="1 2">
    <name type="scientific">Streptosporangium oxazolinicum</name>
    <dbReference type="NCBI Taxonomy" id="909287"/>
    <lineage>
        <taxon>Bacteria</taxon>
        <taxon>Bacillati</taxon>
        <taxon>Actinomycetota</taxon>
        <taxon>Actinomycetes</taxon>
        <taxon>Streptosporangiales</taxon>
        <taxon>Streptosporangiaceae</taxon>
        <taxon>Streptosporangium</taxon>
    </lineage>
</organism>
<sequence length="100" mass="11478">MCEITPNPVGDEARRELRAYAKLLSDIRSTESVLSALRGRSMAARAYREMAHKVNLSLYFLFQIYDWLLTHQPELVKDILEPFRCPHCKANLDPPMGAET</sequence>
<proteinExistence type="predicted"/>
<protein>
    <submittedName>
        <fullName evidence="1">Uncharacterized protein</fullName>
    </submittedName>
</protein>
<evidence type="ECO:0000313" key="1">
    <source>
        <dbReference type="EMBL" id="GAA4187084.1"/>
    </source>
</evidence>
<accession>A0ABP8ANX2</accession>
<gene>
    <name evidence="1" type="ORF">GCM10022252_20040</name>
</gene>
<evidence type="ECO:0000313" key="2">
    <source>
        <dbReference type="Proteomes" id="UP001501251"/>
    </source>
</evidence>
<dbReference type="RefSeq" id="WP_344917387.1">
    <property type="nucleotide sequence ID" value="NZ_BAABAQ010000003.1"/>
</dbReference>
<dbReference type="Proteomes" id="UP001501251">
    <property type="component" value="Unassembled WGS sequence"/>
</dbReference>